<sequence length="156" mass="16496">MIAILGALAGFAAGCGDAGSERAAPGDLRLASVQQHLSDQWGIRFADGRGDYRHTRHGSVARTAGGQFSAVLGGRVPGEVRTISCQAYGGPAEAATGFLRDCAGLPFQGQVAATLPKLWPRYQRTTVNGVRYRLSSMPEKGLWVLRLSMPDSSPLP</sequence>
<comment type="caution">
    <text evidence="1">The sequence shown here is derived from an EMBL/GenBank/DDBJ whole genome shotgun (WGS) entry which is preliminary data.</text>
</comment>
<protein>
    <submittedName>
        <fullName evidence="1">Uncharacterized protein</fullName>
    </submittedName>
</protein>
<reference evidence="1 2" key="1">
    <citation type="submission" date="2019-10" db="EMBL/GenBank/DDBJ databases">
        <title>Whole genome shotgun sequence of Acrocarpospora corrugata NBRC 13972.</title>
        <authorList>
            <person name="Ichikawa N."/>
            <person name="Kimura A."/>
            <person name="Kitahashi Y."/>
            <person name="Komaki H."/>
            <person name="Oguchi A."/>
        </authorList>
    </citation>
    <scope>NUCLEOTIDE SEQUENCE [LARGE SCALE GENOMIC DNA]</scope>
    <source>
        <strain evidence="1 2">NBRC 13972</strain>
    </source>
</reference>
<accession>A0A5M3VY41</accession>
<dbReference type="AlphaFoldDB" id="A0A5M3VY41"/>
<keyword evidence="2" id="KW-1185">Reference proteome</keyword>
<evidence type="ECO:0000313" key="1">
    <source>
        <dbReference type="EMBL" id="GES01777.1"/>
    </source>
</evidence>
<organism evidence="1 2">
    <name type="scientific">Acrocarpospora corrugata</name>
    <dbReference type="NCBI Taxonomy" id="35763"/>
    <lineage>
        <taxon>Bacteria</taxon>
        <taxon>Bacillati</taxon>
        <taxon>Actinomycetota</taxon>
        <taxon>Actinomycetes</taxon>
        <taxon>Streptosporangiales</taxon>
        <taxon>Streptosporangiaceae</taxon>
        <taxon>Acrocarpospora</taxon>
    </lineage>
</organism>
<dbReference type="EMBL" id="BLAD01000053">
    <property type="protein sequence ID" value="GES01777.1"/>
    <property type="molecule type" value="Genomic_DNA"/>
</dbReference>
<gene>
    <name evidence="1" type="ORF">Acor_38410</name>
</gene>
<evidence type="ECO:0000313" key="2">
    <source>
        <dbReference type="Proteomes" id="UP000334990"/>
    </source>
</evidence>
<proteinExistence type="predicted"/>
<name>A0A5M3VY41_9ACTN</name>
<dbReference type="Proteomes" id="UP000334990">
    <property type="component" value="Unassembled WGS sequence"/>
</dbReference>